<dbReference type="AlphaFoldDB" id="A0A498HZB1"/>
<dbReference type="SUPFAM" id="SSF48576">
    <property type="entry name" value="Terpenoid synthases"/>
    <property type="match status" value="1"/>
</dbReference>
<dbReference type="InterPro" id="IPR050148">
    <property type="entry name" value="Terpene_synthase-like"/>
</dbReference>
<reference evidence="5 6" key="1">
    <citation type="submission" date="2018-10" db="EMBL/GenBank/DDBJ databases">
        <title>A high-quality apple genome assembly.</title>
        <authorList>
            <person name="Hu J."/>
        </authorList>
    </citation>
    <scope>NUCLEOTIDE SEQUENCE [LARGE SCALE GENOMIC DNA]</scope>
    <source>
        <strain evidence="6">cv. HFTH1</strain>
        <tissue evidence="5">Young leaf</tissue>
    </source>
</reference>
<evidence type="ECO:0000256" key="3">
    <source>
        <dbReference type="ARBA" id="ARBA00022842"/>
    </source>
</evidence>
<keyword evidence="2" id="KW-0479">Metal-binding</keyword>
<evidence type="ECO:0000313" key="5">
    <source>
        <dbReference type="EMBL" id="RXH75979.1"/>
    </source>
</evidence>
<dbReference type="Pfam" id="PF03936">
    <property type="entry name" value="Terpene_synth_C"/>
    <property type="match status" value="2"/>
</dbReference>
<comment type="caution">
    <text evidence="5">The sequence shown here is derived from an EMBL/GenBank/DDBJ whole genome shotgun (WGS) entry which is preliminary data.</text>
</comment>
<dbReference type="PANTHER" id="PTHR31225">
    <property type="entry name" value="OS04G0344100 PROTEIN-RELATED"/>
    <property type="match status" value="1"/>
</dbReference>
<proteinExistence type="predicted"/>
<gene>
    <name evidence="5" type="ORF">DVH24_042766</name>
</gene>
<evidence type="ECO:0000256" key="2">
    <source>
        <dbReference type="ARBA" id="ARBA00022723"/>
    </source>
</evidence>
<dbReference type="EMBL" id="RDQH01000341">
    <property type="protein sequence ID" value="RXH75979.1"/>
    <property type="molecule type" value="Genomic_DNA"/>
</dbReference>
<sequence length="244" mass="28264">MILCLYIFAGVHEGTFELVSTFLVQSLTSSEAVTSVAGVVWRVDMGLAEKLSFTRDRLMKYFFWSVGIIFEPQYSHVRKELTKMVALVTTIDDVYDMGYQSCRKSPTLHEAMFPNMYNTVNEMVYDTLRKKGENVLPYVTKVWVDLCKAFLREIMWCYNKHTPTFEEYIDNAWILVSGVVFLVHTYFLLNPKITKQALECLENQQGGLKTITASRSGERRNYELNLMHDAWQSLYFGGICSSIW</sequence>
<accession>A0A498HZB1</accession>
<dbReference type="Proteomes" id="UP000290289">
    <property type="component" value="Chromosome 15"/>
</dbReference>
<dbReference type="GO" id="GO:0000287">
    <property type="term" value="F:magnesium ion binding"/>
    <property type="evidence" value="ECO:0007669"/>
    <property type="project" value="InterPro"/>
</dbReference>
<evidence type="ECO:0000313" key="6">
    <source>
        <dbReference type="Proteomes" id="UP000290289"/>
    </source>
</evidence>
<organism evidence="5 6">
    <name type="scientific">Malus domestica</name>
    <name type="common">Apple</name>
    <name type="synonym">Pyrus malus</name>
    <dbReference type="NCBI Taxonomy" id="3750"/>
    <lineage>
        <taxon>Eukaryota</taxon>
        <taxon>Viridiplantae</taxon>
        <taxon>Streptophyta</taxon>
        <taxon>Embryophyta</taxon>
        <taxon>Tracheophyta</taxon>
        <taxon>Spermatophyta</taxon>
        <taxon>Magnoliopsida</taxon>
        <taxon>eudicotyledons</taxon>
        <taxon>Gunneridae</taxon>
        <taxon>Pentapetalae</taxon>
        <taxon>rosids</taxon>
        <taxon>fabids</taxon>
        <taxon>Rosales</taxon>
        <taxon>Rosaceae</taxon>
        <taxon>Amygdaloideae</taxon>
        <taxon>Maleae</taxon>
        <taxon>Malus</taxon>
    </lineage>
</organism>
<evidence type="ECO:0000256" key="1">
    <source>
        <dbReference type="ARBA" id="ARBA00001946"/>
    </source>
</evidence>
<dbReference type="Gene3D" id="1.10.600.10">
    <property type="entry name" value="Farnesyl Diphosphate Synthase"/>
    <property type="match status" value="1"/>
</dbReference>
<feature type="domain" description="Terpene synthase metal-binding" evidence="4">
    <location>
        <begin position="44"/>
        <end position="98"/>
    </location>
</feature>
<dbReference type="InterPro" id="IPR008949">
    <property type="entry name" value="Isoprenoid_synthase_dom_sf"/>
</dbReference>
<protein>
    <recommendedName>
        <fullName evidence="4">Terpene synthase metal-binding domain-containing protein</fullName>
    </recommendedName>
</protein>
<evidence type="ECO:0000259" key="4">
    <source>
        <dbReference type="Pfam" id="PF03936"/>
    </source>
</evidence>
<comment type="cofactor">
    <cofactor evidence="1">
        <name>Mg(2+)</name>
        <dbReference type="ChEBI" id="CHEBI:18420"/>
    </cofactor>
</comment>
<dbReference type="InterPro" id="IPR005630">
    <property type="entry name" value="Terpene_synthase_metal-bd"/>
</dbReference>
<dbReference type="GO" id="GO:0010333">
    <property type="term" value="F:terpene synthase activity"/>
    <property type="evidence" value="ECO:0007669"/>
    <property type="project" value="InterPro"/>
</dbReference>
<feature type="domain" description="Terpene synthase metal-binding" evidence="4">
    <location>
        <begin position="106"/>
        <end position="206"/>
    </location>
</feature>
<keyword evidence="6" id="KW-1185">Reference proteome</keyword>
<dbReference type="PANTHER" id="PTHR31225:SF252">
    <property type="entry name" value="TERPENE SYNTHASE 12-RELATED"/>
    <property type="match status" value="1"/>
</dbReference>
<keyword evidence="3" id="KW-0460">Magnesium</keyword>
<name>A0A498HZB1_MALDO</name>
<dbReference type="GO" id="GO:0016114">
    <property type="term" value="P:terpenoid biosynthetic process"/>
    <property type="evidence" value="ECO:0007669"/>
    <property type="project" value="InterPro"/>
</dbReference>